<dbReference type="EMBL" id="JAKKPZ010000008">
    <property type="protein sequence ID" value="KAI1717982.1"/>
    <property type="molecule type" value="Genomic_DNA"/>
</dbReference>
<feature type="domain" description="BHLH" evidence="7">
    <location>
        <begin position="661"/>
        <end position="716"/>
    </location>
</feature>
<feature type="compositionally biased region" description="Polar residues" evidence="6">
    <location>
        <begin position="143"/>
        <end position="166"/>
    </location>
</feature>
<dbReference type="InterPro" id="IPR036638">
    <property type="entry name" value="HLH_DNA-bd_sf"/>
</dbReference>
<evidence type="ECO:0000256" key="3">
    <source>
        <dbReference type="ARBA" id="ARBA00023125"/>
    </source>
</evidence>
<evidence type="ECO:0000256" key="2">
    <source>
        <dbReference type="ARBA" id="ARBA00023015"/>
    </source>
</evidence>
<comment type="subcellular location">
    <subcellularLocation>
        <location evidence="1">Nucleus</location>
    </subcellularLocation>
</comment>
<evidence type="ECO:0000256" key="1">
    <source>
        <dbReference type="ARBA" id="ARBA00004123"/>
    </source>
</evidence>
<feature type="compositionally biased region" description="Polar residues" evidence="6">
    <location>
        <begin position="734"/>
        <end position="765"/>
    </location>
</feature>
<feature type="compositionally biased region" description="Polar residues" evidence="6">
    <location>
        <begin position="18"/>
        <end position="30"/>
    </location>
</feature>
<feature type="compositionally biased region" description="Polar residues" evidence="6">
    <location>
        <begin position="44"/>
        <end position="55"/>
    </location>
</feature>
<dbReference type="SUPFAM" id="SSF47459">
    <property type="entry name" value="HLH, helix-loop-helix DNA-binding domain"/>
    <property type="match status" value="1"/>
</dbReference>
<evidence type="ECO:0000313" key="8">
    <source>
        <dbReference type="EMBL" id="KAI1717982.1"/>
    </source>
</evidence>
<keyword evidence="9" id="KW-1185">Reference proteome</keyword>
<keyword evidence="2" id="KW-0805">Transcription regulation</keyword>
<gene>
    <name evidence="8" type="ORF">DdX_06391</name>
</gene>
<keyword evidence="4" id="KW-0804">Transcription</keyword>
<evidence type="ECO:0000313" key="9">
    <source>
        <dbReference type="Proteomes" id="UP001201812"/>
    </source>
</evidence>
<accession>A0AAD4R8S8</accession>
<dbReference type="PANTHER" id="PTHR11793:SF13">
    <property type="entry name" value="PROTEIN DAUGHTERLESS"/>
    <property type="match status" value="1"/>
</dbReference>
<feature type="region of interest" description="Disordered" evidence="6">
    <location>
        <begin position="571"/>
        <end position="671"/>
    </location>
</feature>
<feature type="compositionally biased region" description="Low complexity" evidence="6">
    <location>
        <begin position="31"/>
        <end position="43"/>
    </location>
</feature>
<reference evidence="8" key="1">
    <citation type="submission" date="2022-01" db="EMBL/GenBank/DDBJ databases">
        <title>Genome Sequence Resource for Two Populations of Ditylenchus destructor, the Migratory Endoparasitic Phytonematode.</title>
        <authorList>
            <person name="Zhang H."/>
            <person name="Lin R."/>
            <person name="Xie B."/>
        </authorList>
    </citation>
    <scope>NUCLEOTIDE SEQUENCE</scope>
    <source>
        <strain evidence="8">BazhouSP</strain>
    </source>
</reference>
<feature type="compositionally biased region" description="Low complexity" evidence="6">
    <location>
        <begin position="130"/>
        <end position="142"/>
    </location>
</feature>
<feature type="compositionally biased region" description="Low complexity" evidence="6">
    <location>
        <begin position="224"/>
        <end position="234"/>
    </location>
</feature>
<evidence type="ECO:0000256" key="5">
    <source>
        <dbReference type="ARBA" id="ARBA00023242"/>
    </source>
</evidence>
<feature type="compositionally biased region" description="Polar residues" evidence="6">
    <location>
        <begin position="584"/>
        <end position="607"/>
    </location>
</feature>
<feature type="compositionally biased region" description="Polar residues" evidence="6">
    <location>
        <begin position="626"/>
        <end position="635"/>
    </location>
</feature>
<dbReference type="PANTHER" id="PTHR11793">
    <property type="entry name" value="BASIC HELIX-LOOP-HELIX TRANSCRIPTION FACTOR"/>
    <property type="match status" value="1"/>
</dbReference>
<evidence type="ECO:0000256" key="4">
    <source>
        <dbReference type="ARBA" id="ARBA00023163"/>
    </source>
</evidence>
<dbReference type="PROSITE" id="PS50888">
    <property type="entry name" value="BHLH"/>
    <property type="match status" value="1"/>
</dbReference>
<dbReference type="Gene3D" id="4.10.280.10">
    <property type="entry name" value="Helix-loop-helix DNA-binding domain"/>
    <property type="match status" value="1"/>
</dbReference>
<dbReference type="GO" id="GO:0005634">
    <property type="term" value="C:nucleus"/>
    <property type="evidence" value="ECO:0007669"/>
    <property type="project" value="UniProtKB-SubCell"/>
</dbReference>
<keyword evidence="3" id="KW-0238">DNA-binding</keyword>
<dbReference type="Proteomes" id="UP001201812">
    <property type="component" value="Unassembled WGS sequence"/>
</dbReference>
<dbReference type="Pfam" id="PF00010">
    <property type="entry name" value="HLH"/>
    <property type="match status" value="1"/>
</dbReference>
<organism evidence="8 9">
    <name type="scientific">Ditylenchus destructor</name>
    <dbReference type="NCBI Taxonomy" id="166010"/>
    <lineage>
        <taxon>Eukaryota</taxon>
        <taxon>Metazoa</taxon>
        <taxon>Ecdysozoa</taxon>
        <taxon>Nematoda</taxon>
        <taxon>Chromadorea</taxon>
        <taxon>Rhabditida</taxon>
        <taxon>Tylenchina</taxon>
        <taxon>Tylenchomorpha</taxon>
        <taxon>Sphaerularioidea</taxon>
        <taxon>Anguinidae</taxon>
        <taxon>Anguininae</taxon>
        <taxon>Ditylenchus</taxon>
    </lineage>
</organism>
<sequence length="779" mass="81271">MLSSVPPHTAHPAPSMHNIESTSSNNGSQTSVVSAASSSNVNAPQQFGTPSTMSHSDAYPANPFFNQMAPPGASSNGFIPYFPNQYDYPAGYQPHLMYGPSSAFDPANYQQYSRNPVLTSVSQLTTTSSSNISSSLATNNANKTLPTPNPSHSANQPPKSQDSATPQPLDVKRESRPNQTANIRQPNSNPLVPISNTTLTTGGVLKSASSEQQAPISPANQAPNKSRNNNSSSNLEFPSQSVVTKISTSPSAQHKTDSSTNGPDRCKTSTPNSNGGSRNAPLPYIQNPAISGSGFDGNLSAESFYSYTGTMMGFGNSSGDIAGVNGGPLMDPSIPLTSQYSASHYSAMNGYGLGPAHDDFGISPTYVNAVGLSSFPGTHLHYESETVGTYAGWPHYCIASDDKVNGASGSVMPPISPYVNNVDRAFYPQHPLQGMNAGMDSFSASGSLVTDIDLYGTVNNFNDPGAAANMLQTGNNAPPSSTHHLMPPSSSLMSLDLATATGGASTQSPLTNTGQFTYPSGASSIGLHQGADQTLMSGYGCAAQAGLGLGIEPNAGCGQYPTLPSHFALLQPPNAGGVPLHPDTSPNSVPGKNLPTKTTNSNSNNAGPTTSRRTRSTTKRPTPSSINPNALESSGNGFGANKNSSSLSTSSLSPTGHGNGGIPAKIPRKPRIRVRDINQAFKELARLCSQHMPNTEERTLTKLGTLHKAVELIPMLEERVRNRNLDPRVACFKRNNQNPGSSSGLASLPTSQNFPLLGGESNSNPLIPLGNPSGTLQLT</sequence>
<dbReference type="SMART" id="SM00353">
    <property type="entry name" value="HLH"/>
    <property type="match status" value="1"/>
</dbReference>
<proteinExistence type="predicted"/>
<evidence type="ECO:0000259" key="7">
    <source>
        <dbReference type="PROSITE" id="PS50888"/>
    </source>
</evidence>
<name>A0AAD4R8S8_9BILA</name>
<feature type="compositionally biased region" description="Polar residues" evidence="6">
    <location>
        <begin position="235"/>
        <end position="277"/>
    </location>
</feature>
<keyword evidence="5" id="KW-0539">Nucleus</keyword>
<protein>
    <submittedName>
        <fullName evidence="8">Transcription factor E2-alpha</fullName>
    </submittedName>
</protein>
<feature type="compositionally biased region" description="Polar residues" evidence="6">
    <location>
        <begin position="177"/>
        <end position="223"/>
    </location>
</feature>
<dbReference type="GO" id="GO:0000785">
    <property type="term" value="C:chromatin"/>
    <property type="evidence" value="ECO:0007669"/>
    <property type="project" value="TreeGrafter"/>
</dbReference>
<comment type="caution">
    <text evidence="8">The sequence shown here is derived from an EMBL/GenBank/DDBJ whole genome shotgun (WGS) entry which is preliminary data.</text>
</comment>
<feature type="region of interest" description="Disordered" evidence="6">
    <location>
        <begin position="130"/>
        <end position="284"/>
    </location>
</feature>
<feature type="region of interest" description="Disordered" evidence="6">
    <location>
        <begin position="733"/>
        <end position="779"/>
    </location>
</feature>
<evidence type="ECO:0000256" key="6">
    <source>
        <dbReference type="SAM" id="MobiDB-lite"/>
    </source>
</evidence>
<feature type="compositionally biased region" description="Low complexity" evidence="6">
    <location>
        <begin position="644"/>
        <end position="653"/>
    </location>
</feature>
<dbReference type="AlphaFoldDB" id="A0AAD4R8S8"/>
<dbReference type="GO" id="GO:0046983">
    <property type="term" value="F:protein dimerization activity"/>
    <property type="evidence" value="ECO:0007669"/>
    <property type="project" value="InterPro"/>
</dbReference>
<dbReference type="GO" id="GO:0000981">
    <property type="term" value="F:DNA-binding transcription factor activity, RNA polymerase II-specific"/>
    <property type="evidence" value="ECO:0007669"/>
    <property type="project" value="TreeGrafter"/>
</dbReference>
<dbReference type="InterPro" id="IPR051098">
    <property type="entry name" value="NeuroDiff_E-box_TFs"/>
</dbReference>
<feature type="region of interest" description="Disordered" evidence="6">
    <location>
        <begin position="1"/>
        <end position="55"/>
    </location>
</feature>
<dbReference type="InterPro" id="IPR011598">
    <property type="entry name" value="bHLH_dom"/>
</dbReference>
<dbReference type="GO" id="GO:0000978">
    <property type="term" value="F:RNA polymerase II cis-regulatory region sequence-specific DNA binding"/>
    <property type="evidence" value="ECO:0007669"/>
    <property type="project" value="TreeGrafter"/>
</dbReference>
<dbReference type="GO" id="GO:0005667">
    <property type="term" value="C:transcription regulator complex"/>
    <property type="evidence" value="ECO:0007669"/>
    <property type="project" value="TreeGrafter"/>
</dbReference>